<reference evidence="2 3" key="1">
    <citation type="submission" date="2023-01" db="EMBL/GenBank/DDBJ databases">
        <authorList>
            <person name="Whitehead M."/>
        </authorList>
    </citation>
    <scope>NUCLEOTIDE SEQUENCE [LARGE SCALE GENOMIC DNA]</scope>
</reference>
<name>A0AAV0XMI4_9HEMI</name>
<comment type="caution">
    <text evidence="2">The sequence shown here is derived from an EMBL/GenBank/DDBJ whole genome shotgun (WGS) entry which is preliminary data.</text>
</comment>
<dbReference type="EMBL" id="CARXXK010000005">
    <property type="protein sequence ID" value="CAI6369062.1"/>
    <property type="molecule type" value="Genomic_DNA"/>
</dbReference>
<dbReference type="Proteomes" id="UP001160148">
    <property type="component" value="Unassembled WGS sequence"/>
</dbReference>
<evidence type="ECO:0000256" key="1">
    <source>
        <dbReference type="SAM" id="MobiDB-lite"/>
    </source>
</evidence>
<evidence type="ECO:0000313" key="2">
    <source>
        <dbReference type="EMBL" id="CAI6369062.1"/>
    </source>
</evidence>
<keyword evidence="3" id="KW-1185">Reference proteome</keyword>
<proteinExistence type="predicted"/>
<organism evidence="2 3">
    <name type="scientific">Macrosiphum euphorbiae</name>
    <name type="common">potato aphid</name>
    <dbReference type="NCBI Taxonomy" id="13131"/>
    <lineage>
        <taxon>Eukaryota</taxon>
        <taxon>Metazoa</taxon>
        <taxon>Ecdysozoa</taxon>
        <taxon>Arthropoda</taxon>
        <taxon>Hexapoda</taxon>
        <taxon>Insecta</taxon>
        <taxon>Pterygota</taxon>
        <taxon>Neoptera</taxon>
        <taxon>Paraneoptera</taxon>
        <taxon>Hemiptera</taxon>
        <taxon>Sternorrhyncha</taxon>
        <taxon>Aphidomorpha</taxon>
        <taxon>Aphidoidea</taxon>
        <taxon>Aphididae</taxon>
        <taxon>Macrosiphini</taxon>
        <taxon>Macrosiphum</taxon>
    </lineage>
</organism>
<gene>
    <name evidence="2" type="ORF">MEUPH1_LOCUS23348</name>
</gene>
<accession>A0AAV0XMI4</accession>
<feature type="region of interest" description="Disordered" evidence="1">
    <location>
        <begin position="1"/>
        <end position="28"/>
    </location>
</feature>
<protein>
    <submittedName>
        <fullName evidence="2">Uncharacterized protein</fullName>
    </submittedName>
</protein>
<sequence>MDSWLKTGSLLERKRKSENNKNPPNKMKKINIIPEISKTADNVTLVSPSSSNSNIESKKWPVVWNESQWIEFKEKYPWIVGADGK</sequence>
<evidence type="ECO:0000313" key="3">
    <source>
        <dbReference type="Proteomes" id="UP001160148"/>
    </source>
</evidence>
<dbReference type="AlphaFoldDB" id="A0AAV0XMI4"/>